<dbReference type="EMBL" id="JDST02000140">
    <property type="protein sequence ID" value="KFB74712.1"/>
    <property type="molecule type" value="Genomic_DNA"/>
</dbReference>
<dbReference type="Gene3D" id="3.20.19.10">
    <property type="entry name" value="Aconitase, domain 4"/>
    <property type="match status" value="1"/>
</dbReference>
<sequence length="193" mass="20757">MRGTFANVRLRNLILPADAEGRQPQGGYTLLDGQQTTVFAAAMHHLERGTPTLIFAGEEYGTGSSRDWAAKGTRLLGVRAVIARSYERIHRANLVGMGVLPLQFVADDSVTSLGLRGDETFDILGIGPSLLPMQALTLVIERANGERSEHPLLCRIDTAIEVSYYRSGGILPYVLGELLGAPAGNTTDPLLQA</sequence>
<dbReference type="STRING" id="1453999.AW06_004351"/>
<organism evidence="2 3">
    <name type="scientific">Candidatus Accumulibacter cognatus</name>
    <dbReference type="NCBI Taxonomy" id="2954383"/>
    <lineage>
        <taxon>Bacteria</taxon>
        <taxon>Pseudomonadati</taxon>
        <taxon>Pseudomonadota</taxon>
        <taxon>Betaproteobacteria</taxon>
        <taxon>Candidatus Accumulibacter</taxon>
    </lineage>
</organism>
<proteinExistence type="predicted"/>
<dbReference type="InterPro" id="IPR006249">
    <property type="entry name" value="Aconitase/IRP2"/>
</dbReference>
<keyword evidence="2" id="KW-0456">Lyase</keyword>
<dbReference type="AlphaFoldDB" id="A0A080M0C8"/>
<accession>A0A080M0C8</accession>
<dbReference type="GO" id="GO:0003994">
    <property type="term" value="F:aconitate hydratase activity"/>
    <property type="evidence" value="ECO:0007669"/>
    <property type="project" value="UniProtKB-EC"/>
</dbReference>
<evidence type="ECO:0000259" key="1">
    <source>
        <dbReference type="Pfam" id="PF00694"/>
    </source>
</evidence>
<dbReference type="EC" id="4.2.1.3" evidence="2"/>
<reference evidence="2" key="1">
    <citation type="submission" date="2014-02" db="EMBL/GenBank/DDBJ databases">
        <title>Expanding our view of genomic diversity in Candidatus Accumulibacter clades.</title>
        <authorList>
            <person name="Skennerton C.T."/>
            <person name="Barr J.J."/>
            <person name="Slater F.R."/>
            <person name="Bond P.L."/>
            <person name="Tyson G.W."/>
        </authorList>
    </citation>
    <scope>NUCLEOTIDE SEQUENCE [LARGE SCALE GENOMIC DNA]</scope>
</reference>
<keyword evidence="3" id="KW-1185">Reference proteome</keyword>
<name>A0A080M0C8_9PROT</name>
<dbReference type="InterPro" id="IPR000573">
    <property type="entry name" value="AconitaseA/IPMdHydase_ssu_swvl"/>
</dbReference>
<dbReference type="InterPro" id="IPR015928">
    <property type="entry name" value="Aconitase/3IPM_dehydase_swvl"/>
</dbReference>
<protein>
    <submittedName>
        <fullName evidence="2">Aconitate hydratase</fullName>
        <ecNumber evidence="2">4.2.1.3</ecNumber>
    </submittedName>
</protein>
<dbReference type="Proteomes" id="UP000021315">
    <property type="component" value="Unassembled WGS sequence"/>
</dbReference>
<evidence type="ECO:0000313" key="3">
    <source>
        <dbReference type="Proteomes" id="UP000021315"/>
    </source>
</evidence>
<feature type="domain" description="Aconitase A/isopropylmalate dehydratase small subunit swivel" evidence="1">
    <location>
        <begin position="1"/>
        <end position="105"/>
    </location>
</feature>
<comment type="caution">
    <text evidence="2">The sequence shown here is derived from an EMBL/GenBank/DDBJ whole genome shotgun (WGS) entry which is preliminary data.</text>
</comment>
<evidence type="ECO:0000313" key="2">
    <source>
        <dbReference type="EMBL" id="KFB74712.1"/>
    </source>
</evidence>
<gene>
    <name evidence="2" type="primary">acn</name>
    <name evidence="2" type="ORF">AW06_004351</name>
</gene>
<dbReference type="PANTHER" id="PTHR11670">
    <property type="entry name" value="ACONITASE/IRON-RESPONSIVE ELEMENT FAMILY MEMBER"/>
    <property type="match status" value="1"/>
</dbReference>
<dbReference type="SUPFAM" id="SSF52016">
    <property type="entry name" value="LeuD/IlvD-like"/>
    <property type="match status" value="1"/>
</dbReference>
<dbReference type="Pfam" id="PF00694">
    <property type="entry name" value="Aconitase_C"/>
    <property type="match status" value="1"/>
</dbReference>